<name>D4K5F3_9FIRM</name>
<dbReference type="PATRIC" id="fig|657322.3.peg.2557"/>
<dbReference type="Pfam" id="PF05136">
    <property type="entry name" value="Phage_portal_2"/>
    <property type="match status" value="1"/>
</dbReference>
<dbReference type="EMBL" id="FP929046">
    <property type="protein sequence ID" value="CBL02812.1"/>
    <property type="molecule type" value="Genomic_DNA"/>
</dbReference>
<gene>
    <name evidence="2" type="ORF">FPR_26900</name>
</gene>
<organism evidence="2 3">
    <name type="scientific">Faecalibacterium prausnitzii SL3/3</name>
    <dbReference type="NCBI Taxonomy" id="657322"/>
    <lineage>
        <taxon>Bacteria</taxon>
        <taxon>Bacillati</taxon>
        <taxon>Bacillota</taxon>
        <taxon>Clostridia</taxon>
        <taxon>Eubacteriales</taxon>
        <taxon>Oscillospiraceae</taxon>
        <taxon>Faecalibacterium</taxon>
    </lineage>
</organism>
<evidence type="ECO:0000313" key="2">
    <source>
        <dbReference type="EMBL" id="CBL02812.1"/>
    </source>
</evidence>
<protein>
    <submittedName>
        <fullName evidence="2">Phage portal protein, lambda family</fullName>
    </submittedName>
</protein>
<accession>D4K5F3</accession>
<dbReference type="AlphaFoldDB" id="D4K5F3"/>
<dbReference type="NCBIfam" id="TIGR01539">
    <property type="entry name" value="portal_lambda"/>
    <property type="match status" value="1"/>
</dbReference>
<proteinExistence type="predicted"/>
<reference evidence="2 3" key="1">
    <citation type="submission" date="2010-03" db="EMBL/GenBank/DDBJ databases">
        <title>The genome sequence of Faecalibacterium prausnitzii SL3/3.</title>
        <authorList>
            <consortium name="metaHIT consortium -- http://www.metahit.eu/"/>
            <person name="Pajon A."/>
            <person name="Turner K."/>
            <person name="Parkhill J."/>
            <person name="Duncan S."/>
            <person name="Flint H."/>
        </authorList>
    </citation>
    <scope>NUCLEOTIDE SEQUENCE [LARGE SCALE GENOMIC DNA]</scope>
    <source>
        <strain evidence="2 3">SL3/3</strain>
    </source>
</reference>
<evidence type="ECO:0000256" key="1">
    <source>
        <dbReference type="SAM" id="MobiDB-lite"/>
    </source>
</evidence>
<reference evidence="2 3" key="2">
    <citation type="submission" date="2010-03" db="EMBL/GenBank/DDBJ databases">
        <authorList>
            <person name="Pajon A."/>
        </authorList>
    </citation>
    <scope>NUCLEOTIDE SEQUENCE [LARGE SCALE GENOMIC DNA]</scope>
    <source>
        <strain evidence="2 3">SL3/3</strain>
    </source>
</reference>
<dbReference type="HOGENOM" id="CLU_027870_3_0_9"/>
<feature type="region of interest" description="Disordered" evidence="1">
    <location>
        <begin position="514"/>
        <end position="540"/>
    </location>
</feature>
<dbReference type="eggNOG" id="COG5511">
    <property type="taxonomic scope" value="Bacteria"/>
</dbReference>
<dbReference type="InterPro" id="IPR006429">
    <property type="entry name" value="Phage_lambda_portal"/>
</dbReference>
<dbReference type="GO" id="GO:0019068">
    <property type="term" value="P:virion assembly"/>
    <property type="evidence" value="ECO:0007669"/>
    <property type="project" value="InterPro"/>
</dbReference>
<sequence length="540" mass="59830">MAKMNLIDRAVAIVFPERALRRAAARQSLEFVNSGYGNYGASTTKKSMRGWQFAGGDAKSDIEDNLKTLRERSRDAYMGVPIATGALKTMRTNVVAGGLTPSPQIDAEFLGMTPEQANTLQMQILREFSLWADSPMCDADRVDNFYKLQQLAFLAYMMNGDAFAVLPMRHNIGQPYDLRVQLIEADRVCSPDLDDRLFPCVVDDRAVDSIVQGIETDESGMVLAYWICNQHPLSSMAATPEPMKWQRVEAYGKTTGRRNILHIMNRERSGQRRGVPMLAPVLEALKQLGRYTDAEITAAVISAMFTVFISKKTPSLGRPLGEVIPPNQQIDAQDRGTIELAAGAIIDLNENEEVQFADPKHPNTGFDAFSTAIIRQIASALEIPSEVLMKQFTASYSAARGALNEFWRTCDMMRSWFVDDFCQPIYEEWMTEAVATGRINAPGFLTDPAIKKAYTSCTWNGPARTNLNPVQEVDAAVKRVGAGFSTADQETATMNGGNYAMNIRQRIIEAKQKKEVDDIANGETVQNRQPNGDHAAQGKE</sequence>
<dbReference type="RefSeq" id="WP_015538269.1">
    <property type="nucleotide sequence ID" value="NC_021020.1"/>
</dbReference>
<dbReference type="GO" id="GO:0005198">
    <property type="term" value="F:structural molecule activity"/>
    <property type="evidence" value="ECO:0007669"/>
    <property type="project" value="InterPro"/>
</dbReference>
<dbReference type="KEGG" id="fpa:FPR_26900"/>
<evidence type="ECO:0000313" key="3">
    <source>
        <dbReference type="Proteomes" id="UP000007059"/>
    </source>
</evidence>
<dbReference type="Proteomes" id="UP000007059">
    <property type="component" value="Chromosome"/>
</dbReference>